<dbReference type="Proteomes" id="UP000092555">
    <property type="component" value="Unassembled WGS sequence"/>
</dbReference>
<comment type="catalytic activity">
    <reaction evidence="10">
        <text>[protein]-C-terminal S-[(2E,6E)-farnesyl]-L-cysteine + S-adenosyl-L-methionine = [protein]-C-terminal S-[(2E,6E)-farnesyl]-L-cysteine methyl ester + S-adenosyl-L-homocysteine</text>
        <dbReference type="Rhea" id="RHEA:21672"/>
        <dbReference type="Rhea" id="RHEA-COMP:12125"/>
        <dbReference type="Rhea" id="RHEA-COMP:12126"/>
        <dbReference type="ChEBI" id="CHEBI:57856"/>
        <dbReference type="ChEBI" id="CHEBI:59789"/>
        <dbReference type="ChEBI" id="CHEBI:90510"/>
        <dbReference type="ChEBI" id="CHEBI:90511"/>
        <dbReference type="EC" id="2.1.1.100"/>
    </reaction>
</comment>
<evidence type="ECO:0000256" key="6">
    <source>
        <dbReference type="ARBA" id="ARBA00022691"/>
    </source>
</evidence>
<comment type="similarity">
    <text evidence="2 10">Belongs to the class VI-like SAM-binding methyltransferase superfamily. Isoprenylcysteine carboxyl methyltransferase family.</text>
</comment>
<dbReference type="PANTHER" id="PTHR12714:SF9">
    <property type="entry name" value="PROTEIN-S-ISOPRENYLCYSTEINE O-METHYLTRANSFERASE"/>
    <property type="match status" value="1"/>
</dbReference>
<gene>
    <name evidence="11" type="ORF">METBIDRAFT_36389</name>
</gene>
<dbReference type="OrthoDB" id="422086at2759"/>
<keyword evidence="10" id="KW-0256">Endoplasmic reticulum</keyword>
<evidence type="ECO:0000313" key="11">
    <source>
        <dbReference type="EMBL" id="OBA23798.1"/>
    </source>
</evidence>
<dbReference type="AlphaFoldDB" id="A0A1A0HIY3"/>
<sequence length="229" mass="26206">MAAFSSYNPEKVRLHVVAVKASALGAVLAVCIVTLALLTSWNSAWARVGFFTMSQCVFHLLEFFITAIYNTEEVDDDSFILGDRQLHHVFVAAVAESMLKLRFVAHSDWYLYAGLVLTALGQIGRSLAMYTAGVSFNHHIQQEHASKHTLVTRGIYKYSRHPSYFAYFWWFVGTQLILQNWVVALLGAIKLQLFFRIRIEYEEKFLVDFFGEQYVQYRACTPVGIPFIK</sequence>
<dbReference type="EC" id="2.1.1.100" evidence="3 10"/>
<evidence type="ECO:0000256" key="1">
    <source>
        <dbReference type="ARBA" id="ARBA00004141"/>
    </source>
</evidence>
<dbReference type="InterPro" id="IPR025770">
    <property type="entry name" value="PPMT_MeTrfase"/>
</dbReference>
<name>A0A1A0HIY3_9ASCO</name>
<evidence type="ECO:0000313" key="12">
    <source>
        <dbReference type="Proteomes" id="UP000092555"/>
    </source>
</evidence>
<dbReference type="GeneID" id="30029709"/>
<comment type="subcellular location">
    <subcellularLocation>
        <location evidence="10">Endoplasmic reticulum membrane</location>
        <topology evidence="10">Multi-pass membrane protein</topology>
    </subcellularLocation>
    <subcellularLocation>
        <location evidence="1">Membrane</location>
        <topology evidence="1">Multi-pass membrane protein</topology>
    </subcellularLocation>
</comment>
<evidence type="ECO:0000256" key="3">
    <source>
        <dbReference type="ARBA" id="ARBA00012151"/>
    </source>
</evidence>
<feature type="transmembrane region" description="Helical" evidence="10">
    <location>
        <begin position="167"/>
        <end position="189"/>
    </location>
</feature>
<evidence type="ECO:0000256" key="2">
    <source>
        <dbReference type="ARBA" id="ARBA00009140"/>
    </source>
</evidence>
<dbReference type="GO" id="GO:0005789">
    <property type="term" value="C:endoplasmic reticulum membrane"/>
    <property type="evidence" value="ECO:0007669"/>
    <property type="project" value="UniProtKB-SubCell"/>
</dbReference>
<dbReference type="PROSITE" id="PS51564">
    <property type="entry name" value="SAM_ICMT"/>
    <property type="match status" value="1"/>
</dbReference>
<dbReference type="InterPro" id="IPR007269">
    <property type="entry name" value="ICMT_MeTrfase"/>
</dbReference>
<evidence type="ECO:0000256" key="8">
    <source>
        <dbReference type="ARBA" id="ARBA00022989"/>
    </source>
</evidence>
<comment type="caution">
    <text evidence="10">Lacks conserved residue(s) required for the propagation of feature annotation.</text>
</comment>
<dbReference type="Pfam" id="PF04140">
    <property type="entry name" value="ICMT"/>
    <property type="match status" value="1"/>
</dbReference>
<reference evidence="11 12" key="1">
    <citation type="submission" date="2016-05" db="EMBL/GenBank/DDBJ databases">
        <title>Comparative genomics of biotechnologically important yeasts.</title>
        <authorList>
            <consortium name="DOE Joint Genome Institute"/>
            <person name="Riley R."/>
            <person name="Haridas S."/>
            <person name="Wolfe K.H."/>
            <person name="Lopes M.R."/>
            <person name="Hittinger C.T."/>
            <person name="Goker M."/>
            <person name="Salamov A."/>
            <person name="Wisecaver J."/>
            <person name="Long T.M."/>
            <person name="Aerts A.L."/>
            <person name="Barry K."/>
            <person name="Choi C."/>
            <person name="Clum A."/>
            <person name="Coughlan A.Y."/>
            <person name="Deshpande S."/>
            <person name="Douglass A.P."/>
            <person name="Hanson S.J."/>
            <person name="Klenk H.-P."/>
            <person name="LaButti K."/>
            <person name="Lapidus A."/>
            <person name="Lindquist E."/>
            <person name="Lipzen A."/>
            <person name="Meier-kolthoff J.P."/>
            <person name="Ohm R.A."/>
            <person name="Otillar R.P."/>
            <person name="Pangilinan J."/>
            <person name="Peng Y."/>
            <person name="Rokas A."/>
            <person name="Rosa C.A."/>
            <person name="Scheuner C."/>
            <person name="Sibirny A.A."/>
            <person name="Slot J.C."/>
            <person name="Stielow J.B."/>
            <person name="Sun H."/>
            <person name="Kurtzman C.P."/>
            <person name="Blackwell M."/>
            <person name="Grigoriev I.V."/>
            <person name="Jeffries T.W."/>
        </authorList>
    </citation>
    <scope>NUCLEOTIDE SEQUENCE [LARGE SCALE GENOMIC DNA]</scope>
    <source>
        <strain evidence="11 12">NRRL YB-4993</strain>
    </source>
</reference>
<keyword evidence="8 10" id="KW-1133">Transmembrane helix</keyword>
<evidence type="ECO:0000256" key="10">
    <source>
        <dbReference type="RuleBase" id="RU362022"/>
    </source>
</evidence>
<dbReference type="Gene3D" id="1.20.120.1630">
    <property type="match status" value="1"/>
</dbReference>
<protein>
    <recommendedName>
        <fullName evidence="3 10">Protein-S-isoprenylcysteine O-methyltransferase</fullName>
        <ecNumber evidence="3 10">2.1.1.100</ecNumber>
    </recommendedName>
</protein>
<keyword evidence="6 10" id="KW-0949">S-adenosyl-L-methionine</keyword>
<evidence type="ECO:0000256" key="5">
    <source>
        <dbReference type="ARBA" id="ARBA00022679"/>
    </source>
</evidence>
<feature type="transmembrane region" description="Helical" evidence="10">
    <location>
        <begin position="12"/>
        <end position="38"/>
    </location>
</feature>
<comment type="caution">
    <text evidence="11">The sequence shown here is derived from an EMBL/GenBank/DDBJ whole genome shotgun (WGS) entry which is preliminary data.</text>
</comment>
<feature type="transmembrane region" description="Helical" evidence="10">
    <location>
        <begin position="109"/>
        <end position="128"/>
    </location>
</feature>
<keyword evidence="12" id="KW-1185">Reference proteome</keyword>
<evidence type="ECO:0000256" key="7">
    <source>
        <dbReference type="ARBA" id="ARBA00022692"/>
    </source>
</evidence>
<proteinExistence type="inferred from homology"/>
<evidence type="ECO:0000256" key="9">
    <source>
        <dbReference type="ARBA" id="ARBA00023136"/>
    </source>
</evidence>
<dbReference type="RefSeq" id="XP_018714279.1">
    <property type="nucleotide sequence ID" value="XM_018856733.1"/>
</dbReference>
<dbReference type="PANTHER" id="PTHR12714">
    <property type="entry name" value="PROTEIN-S ISOPRENYLCYSTEINE O-METHYLTRANSFERASE"/>
    <property type="match status" value="1"/>
</dbReference>
<dbReference type="GO" id="GO:0032259">
    <property type="term" value="P:methylation"/>
    <property type="evidence" value="ECO:0007669"/>
    <property type="project" value="UniProtKB-KW"/>
</dbReference>
<evidence type="ECO:0000256" key="4">
    <source>
        <dbReference type="ARBA" id="ARBA00022603"/>
    </source>
</evidence>
<accession>A0A1A0HIY3</accession>
<dbReference type="STRING" id="869754.A0A1A0HIY3"/>
<keyword evidence="4 10" id="KW-0489">Methyltransferase</keyword>
<organism evidence="11 12">
    <name type="scientific">Metschnikowia bicuspidata var. bicuspidata NRRL YB-4993</name>
    <dbReference type="NCBI Taxonomy" id="869754"/>
    <lineage>
        <taxon>Eukaryota</taxon>
        <taxon>Fungi</taxon>
        <taxon>Dikarya</taxon>
        <taxon>Ascomycota</taxon>
        <taxon>Saccharomycotina</taxon>
        <taxon>Pichiomycetes</taxon>
        <taxon>Metschnikowiaceae</taxon>
        <taxon>Metschnikowia</taxon>
    </lineage>
</organism>
<keyword evidence="7 10" id="KW-0812">Transmembrane</keyword>
<keyword evidence="9 10" id="KW-0472">Membrane</keyword>
<dbReference type="EMBL" id="LXTC01000001">
    <property type="protein sequence ID" value="OBA23798.1"/>
    <property type="molecule type" value="Genomic_DNA"/>
</dbReference>
<dbReference type="GO" id="GO:0004671">
    <property type="term" value="F:protein C-terminal S-isoprenylcysteine carboxyl O-methyltransferase activity"/>
    <property type="evidence" value="ECO:0007669"/>
    <property type="project" value="UniProtKB-EC"/>
</dbReference>
<keyword evidence="5" id="KW-0808">Transferase</keyword>